<name>A0A6B9F212_9EURY</name>
<dbReference type="KEGG" id="hra:EI982_05800"/>
<dbReference type="RefSeq" id="WP_157688571.1">
    <property type="nucleotide sequence ID" value="NZ_CP034345.1"/>
</dbReference>
<organism evidence="1 2">
    <name type="scientific">Haloplanus rallus</name>
    <dbReference type="NCBI Taxonomy" id="1816183"/>
    <lineage>
        <taxon>Archaea</taxon>
        <taxon>Methanobacteriati</taxon>
        <taxon>Methanobacteriota</taxon>
        <taxon>Stenosarchaea group</taxon>
        <taxon>Halobacteria</taxon>
        <taxon>Halobacteriales</taxon>
        <taxon>Haloferacaceae</taxon>
        <taxon>Haloplanus</taxon>
    </lineage>
</organism>
<gene>
    <name evidence="1" type="ORF">EI982_05800</name>
</gene>
<dbReference type="InterPro" id="IPR058749">
    <property type="entry name" value="Homing_endonuclease-like"/>
</dbReference>
<dbReference type="OrthoDB" id="318818at2157"/>
<dbReference type="Pfam" id="PF26411">
    <property type="entry name" value="LAGLIDADG_4"/>
    <property type="match status" value="1"/>
</dbReference>
<accession>A0A6B9F212</accession>
<proteinExistence type="predicted"/>
<keyword evidence="2" id="KW-1185">Reference proteome</keyword>
<evidence type="ECO:0000313" key="1">
    <source>
        <dbReference type="EMBL" id="QGX94335.1"/>
    </source>
</evidence>
<dbReference type="EMBL" id="CP034345">
    <property type="protein sequence ID" value="QGX94335.1"/>
    <property type="molecule type" value="Genomic_DNA"/>
</dbReference>
<evidence type="ECO:0000313" key="2">
    <source>
        <dbReference type="Proteomes" id="UP000428325"/>
    </source>
</evidence>
<dbReference type="GeneID" id="43369025"/>
<protein>
    <submittedName>
        <fullName evidence="1">Cobalamin biosynthesis protein</fullName>
    </submittedName>
</protein>
<dbReference type="AlphaFoldDB" id="A0A6B9F212"/>
<sequence length="219" mass="23448">MTAEAPADLLECHPETAYFWGHVAGDGDVRADGLTVRAPDEGCADRLVVIAGGGDVDHRRTEREYAHDTSITRTEDEYRVTVAGDVAARGSAAFGLPTGDERGGYRFDALADAHRQLLRGLLESCGTVCFKSSSGTVGISFVHDDRTLLEAVQGHLADCPVDAPADDIGETSSGGYWFGIDDAAAGPFGRWVYEGSEASELFAPTRRRKLLRSLEQVEG</sequence>
<dbReference type="Proteomes" id="UP000428325">
    <property type="component" value="Chromosome"/>
</dbReference>
<reference evidence="1 2" key="1">
    <citation type="submission" date="2018-12" db="EMBL/GenBank/DDBJ databases">
        <title>Complete genome sequence of Haloplanus rallus MBLA0036.</title>
        <authorList>
            <person name="Nam Y.-d."/>
            <person name="Kang J."/>
            <person name="Chung W.-H."/>
            <person name="Park Y.S."/>
        </authorList>
    </citation>
    <scope>NUCLEOTIDE SEQUENCE [LARGE SCALE GENOMIC DNA]</scope>
    <source>
        <strain evidence="1 2">MBLA0036</strain>
    </source>
</reference>